<keyword evidence="2" id="KW-0436">Ligase</keyword>
<dbReference type="GO" id="GO:0016878">
    <property type="term" value="F:acid-thiol ligase activity"/>
    <property type="evidence" value="ECO:0007669"/>
    <property type="project" value="UniProtKB-ARBA"/>
</dbReference>
<dbReference type="FunFam" id="3.30.300.30:FF:000005">
    <property type="entry name" value="Acyl-coenzyme A synthetase ACSM5, mitochondrial"/>
    <property type="match status" value="1"/>
</dbReference>
<dbReference type="Gene3D" id="3.40.50.12780">
    <property type="entry name" value="N-terminal domain of ligase-like"/>
    <property type="match status" value="1"/>
</dbReference>
<dbReference type="GO" id="GO:0016405">
    <property type="term" value="F:CoA-ligase activity"/>
    <property type="evidence" value="ECO:0007669"/>
    <property type="project" value="UniProtKB-ARBA"/>
</dbReference>
<dbReference type="InterPro" id="IPR045851">
    <property type="entry name" value="AMP-bd_C_sf"/>
</dbReference>
<organism evidence="7 8">
    <name type="scientific">Pseudoduganella guangdongensis</name>
    <dbReference type="NCBI Taxonomy" id="2692179"/>
    <lineage>
        <taxon>Bacteria</taxon>
        <taxon>Pseudomonadati</taxon>
        <taxon>Pseudomonadota</taxon>
        <taxon>Betaproteobacteria</taxon>
        <taxon>Burkholderiales</taxon>
        <taxon>Oxalobacteraceae</taxon>
        <taxon>Telluria group</taxon>
        <taxon>Pseudoduganella</taxon>
    </lineage>
</organism>
<sequence length="539" mass="58562">MNRLTAAEPSAHLDQFARQHLPPADQWPELVFDLPELHYPARLNCVAELLDQAVAAGRGERLAVRGDSISWTYAELQQQVNRIVNVLRGPMGLVPGNRVLLRGANHPMMAAAVLAVLKAGLIAVPTMPLLRARELGVIMDKAQVQAVLCAHALREEMEAAPNRPERTLWFNVAEAGALDALMAAQPDHAEACDTAADDICLISFTSGTTGVPKGTMHFHRDVLAICDCFPRHTLRSAADDLFIGTPPLAFTFGLGGLLLFPLRVGAAAVLLEKLTPESLLQAIEKYRATICFTAPTFYRQMAGLAGKYDLSSLKKTVSAGEALPVATREAWQQATGLRMIDGIGATEMLHIFIAAAGDEIRPGATGKPVPGYRACVLDSRGQPVGPGIVGRLAVKGPTGCRYMADPRQRDYVLNGWNLTGDAYEMDADGYFIYRSRTDDMIISAGYNIAGPEVEDALLRHPAVAECGVVGKPDEERGQVVEAHIVLKPGFEPSPELTSQLQDFVKEQIAPYKYPRAIRFLSSLPRTETGKLQRFKLRST</sequence>
<gene>
    <name evidence="7" type="ORF">GTP41_23105</name>
</gene>
<evidence type="ECO:0000256" key="4">
    <source>
        <dbReference type="ARBA" id="ARBA00022840"/>
    </source>
</evidence>
<dbReference type="InterPro" id="IPR042099">
    <property type="entry name" value="ANL_N_sf"/>
</dbReference>
<evidence type="ECO:0000259" key="6">
    <source>
        <dbReference type="Pfam" id="PF13193"/>
    </source>
</evidence>
<keyword evidence="4" id="KW-0067">ATP-binding</keyword>
<reference evidence="7 8" key="1">
    <citation type="submission" date="2019-12" db="EMBL/GenBank/DDBJ databases">
        <title>Novel species isolated from a subtropical stream in China.</title>
        <authorList>
            <person name="Lu H."/>
        </authorList>
    </citation>
    <scope>NUCLEOTIDE SEQUENCE [LARGE SCALE GENOMIC DNA]</scope>
    <source>
        <strain evidence="7 8">DS3</strain>
    </source>
</reference>
<protein>
    <submittedName>
        <fullName evidence="7">AMP-binding protein</fullName>
    </submittedName>
</protein>
<keyword evidence="3" id="KW-0547">Nucleotide-binding</keyword>
<keyword evidence="8" id="KW-1185">Reference proteome</keyword>
<dbReference type="SUPFAM" id="SSF56801">
    <property type="entry name" value="Acetyl-CoA synthetase-like"/>
    <property type="match status" value="1"/>
</dbReference>
<dbReference type="AlphaFoldDB" id="A0A6N9HMU7"/>
<dbReference type="RefSeq" id="WP_161027940.1">
    <property type="nucleotide sequence ID" value="NZ_WWCJ01000023.1"/>
</dbReference>
<evidence type="ECO:0000259" key="5">
    <source>
        <dbReference type="Pfam" id="PF00501"/>
    </source>
</evidence>
<dbReference type="Pfam" id="PF13193">
    <property type="entry name" value="AMP-binding_C"/>
    <property type="match status" value="1"/>
</dbReference>
<dbReference type="EMBL" id="WWCJ01000023">
    <property type="protein sequence ID" value="MYN04988.1"/>
    <property type="molecule type" value="Genomic_DNA"/>
</dbReference>
<comment type="caution">
    <text evidence="7">The sequence shown here is derived from an EMBL/GenBank/DDBJ whole genome shotgun (WGS) entry which is preliminary data.</text>
</comment>
<comment type="similarity">
    <text evidence="1">Belongs to the ATP-dependent AMP-binding enzyme family.</text>
</comment>
<evidence type="ECO:0000313" key="7">
    <source>
        <dbReference type="EMBL" id="MYN04988.1"/>
    </source>
</evidence>
<dbReference type="InterPro" id="IPR000873">
    <property type="entry name" value="AMP-dep_synth/lig_dom"/>
</dbReference>
<evidence type="ECO:0000313" key="8">
    <source>
        <dbReference type="Proteomes" id="UP000448575"/>
    </source>
</evidence>
<dbReference type="GO" id="GO:0044550">
    <property type="term" value="P:secondary metabolite biosynthetic process"/>
    <property type="evidence" value="ECO:0007669"/>
    <property type="project" value="TreeGrafter"/>
</dbReference>
<dbReference type="Pfam" id="PF00501">
    <property type="entry name" value="AMP-binding"/>
    <property type="match status" value="1"/>
</dbReference>
<feature type="domain" description="AMP-dependent synthetase/ligase" evidence="5">
    <location>
        <begin position="53"/>
        <end position="398"/>
    </location>
</feature>
<accession>A0A6N9HMU7</accession>
<feature type="domain" description="AMP-binding enzyme C-terminal" evidence="6">
    <location>
        <begin position="452"/>
        <end position="530"/>
    </location>
</feature>
<dbReference type="Proteomes" id="UP000448575">
    <property type="component" value="Unassembled WGS sequence"/>
</dbReference>
<name>A0A6N9HMU7_9BURK</name>
<proteinExistence type="inferred from homology"/>
<dbReference type="Gene3D" id="3.30.300.30">
    <property type="match status" value="1"/>
</dbReference>
<dbReference type="PANTHER" id="PTHR43352">
    <property type="entry name" value="ACETYL-COA SYNTHETASE"/>
    <property type="match status" value="1"/>
</dbReference>
<dbReference type="GO" id="GO:0005524">
    <property type="term" value="F:ATP binding"/>
    <property type="evidence" value="ECO:0007669"/>
    <property type="project" value="UniProtKB-KW"/>
</dbReference>
<dbReference type="InterPro" id="IPR020845">
    <property type="entry name" value="AMP-binding_CS"/>
</dbReference>
<dbReference type="PROSITE" id="PS00455">
    <property type="entry name" value="AMP_BINDING"/>
    <property type="match status" value="1"/>
</dbReference>
<dbReference type="InterPro" id="IPR025110">
    <property type="entry name" value="AMP-bd_C"/>
</dbReference>
<evidence type="ECO:0000256" key="3">
    <source>
        <dbReference type="ARBA" id="ARBA00022741"/>
    </source>
</evidence>
<evidence type="ECO:0000256" key="2">
    <source>
        <dbReference type="ARBA" id="ARBA00022598"/>
    </source>
</evidence>
<evidence type="ECO:0000256" key="1">
    <source>
        <dbReference type="ARBA" id="ARBA00006432"/>
    </source>
</evidence>
<dbReference type="PANTHER" id="PTHR43352:SF1">
    <property type="entry name" value="ANTHRANILATE--COA LIGASE"/>
    <property type="match status" value="1"/>
</dbReference>